<dbReference type="Proteomes" id="UP000030686">
    <property type="component" value="Unassembled WGS sequence"/>
</dbReference>
<evidence type="ECO:0000256" key="1">
    <source>
        <dbReference type="SAM" id="Coils"/>
    </source>
</evidence>
<name>W6QES4_PENRF</name>
<evidence type="ECO:0000256" key="2">
    <source>
        <dbReference type="SAM" id="MobiDB-lite"/>
    </source>
</evidence>
<feature type="coiled-coil region" evidence="1">
    <location>
        <begin position="419"/>
        <end position="467"/>
    </location>
</feature>
<keyword evidence="4" id="KW-1185">Reference proteome</keyword>
<protein>
    <submittedName>
        <fullName evidence="3">Genomic scaffold, ProqFM164S03</fullName>
    </submittedName>
</protein>
<dbReference type="SUPFAM" id="SSF90257">
    <property type="entry name" value="Myosin rod fragments"/>
    <property type="match status" value="1"/>
</dbReference>
<evidence type="ECO:0000313" key="4">
    <source>
        <dbReference type="Proteomes" id="UP000030686"/>
    </source>
</evidence>
<dbReference type="OrthoDB" id="4357512at2759"/>
<sequence length="540" mass="59577">MKRISTLRAQVGILEQQLRGTEARVRDSEKAREMEKNRHDKEVRNKDAQLATISRGIKESRYVKDQVIVECRQWRRKFEDLEDLQRLAQLNPVRGMQGRTRWAPANKNGVRKGNRARPDKEFTAVAQVAIVNAAWESKMVSFENEARAYVARTADQIRSLNDAATALSNENAFLRQQIQATSGISHELAQQQMGEAVRSALVNAEQQHEERVKLLKQTHLGELTAVKVDYEGKLTKATAESKAEAETALSQQREVGEGAAQHALATKEAQLGELRATLSQQLEASEAAAQETSSLKQALAAKDAQLGELRAALSQQHEAGEGAAQHALAAKEAQLGEMWTALSQQREVSEGAVQETNSLKHALATQEAQLGELLAANAMISAELQASKEEQEKLDGDMEVETSRVVQYVQERDGAIRAGKKLQEQFHALQEQYEELRSSYSDLAVEKAGLEVEIGDLKEAVSDLADQGEAMYQEVEGLEGNNRALANQNSELFCQSLASDMELQQTRDKVGNLERQVTDYQTAEAADITSAVSGMGFNAE</sequence>
<organism evidence="3 4">
    <name type="scientific">Penicillium roqueforti (strain FM164)</name>
    <dbReference type="NCBI Taxonomy" id="1365484"/>
    <lineage>
        <taxon>Eukaryota</taxon>
        <taxon>Fungi</taxon>
        <taxon>Dikarya</taxon>
        <taxon>Ascomycota</taxon>
        <taxon>Pezizomycotina</taxon>
        <taxon>Eurotiomycetes</taxon>
        <taxon>Eurotiomycetidae</taxon>
        <taxon>Eurotiales</taxon>
        <taxon>Aspergillaceae</taxon>
        <taxon>Penicillium</taxon>
    </lineage>
</organism>
<keyword evidence="1" id="KW-0175">Coiled coil</keyword>
<feature type="region of interest" description="Disordered" evidence="2">
    <location>
        <begin position="22"/>
        <end position="42"/>
    </location>
</feature>
<dbReference type="STRING" id="1365484.W6QES4"/>
<evidence type="ECO:0000313" key="3">
    <source>
        <dbReference type="EMBL" id="CDM34541.1"/>
    </source>
</evidence>
<dbReference type="EMBL" id="HG792017">
    <property type="protein sequence ID" value="CDM34541.1"/>
    <property type="molecule type" value="Genomic_DNA"/>
</dbReference>
<gene>
    <name evidence="3" type="ORF">PROQFM164_S03g001265</name>
</gene>
<accession>W6QES4</accession>
<dbReference type="AlphaFoldDB" id="W6QES4"/>
<feature type="coiled-coil region" evidence="1">
    <location>
        <begin position="150"/>
        <end position="177"/>
    </location>
</feature>
<proteinExistence type="predicted"/>
<reference evidence="3" key="1">
    <citation type="journal article" date="2014" name="Nat. Commun.">
        <title>Multiple recent horizontal transfers of a large genomic region in cheese making fungi.</title>
        <authorList>
            <person name="Cheeseman K."/>
            <person name="Ropars J."/>
            <person name="Renault P."/>
            <person name="Dupont J."/>
            <person name="Gouzy J."/>
            <person name="Branca A."/>
            <person name="Abraham A.L."/>
            <person name="Ceppi M."/>
            <person name="Conseiller E."/>
            <person name="Debuchy R."/>
            <person name="Malagnac F."/>
            <person name="Goarin A."/>
            <person name="Silar P."/>
            <person name="Lacoste S."/>
            <person name="Sallet E."/>
            <person name="Bensimon A."/>
            <person name="Giraud T."/>
            <person name="Brygoo Y."/>
        </authorList>
    </citation>
    <scope>NUCLEOTIDE SEQUENCE [LARGE SCALE GENOMIC DNA]</scope>
    <source>
        <strain evidence="3">FM164</strain>
    </source>
</reference>